<organism evidence="1 2">
    <name type="scientific">Sandarakinorhabdus glacialis</name>
    <dbReference type="NCBI Taxonomy" id="1614636"/>
    <lineage>
        <taxon>Bacteria</taxon>
        <taxon>Pseudomonadati</taxon>
        <taxon>Pseudomonadota</taxon>
        <taxon>Alphaproteobacteria</taxon>
        <taxon>Sphingomonadales</taxon>
        <taxon>Sphingosinicellaceae</taxon>
        <taxon>Sandarakinorhabdus</taxon>
    </lineage>
</organism>
<sequence length="228" mass="22893">MAKTAIIIGASRGLGLGLAKALSSRGWQVTATSRGEAPDLAAAIAASGGSITPATVDIDSDDSIAALDGALGSARFDLVFVNAGVMGPAHGSVAQVTPAEMGALLHTNAVAPIRVANRLRGRIADGGTLAFMSSILGSVGGNTGGGYDLYRASKAALNTLTRGFVATVLKDKPISVLTLHPGWVRTAMGGPTASLSVEESVAGLVEVIEANTAPGHLYLDYSGASIPW</sequence>
<dbReference type="AlphaFoldDB" id="A0A917E8Z1"/>
<evidence type="ECO:0000313" key="1">
    <source>
        <dbReference type="EMBL" id="GGE15751.1"/>
    </source>
</evidence>
<accession>A0A917E8Z1</accession>
<dbReference type="Proteomes" id="UP000635071">
    <property type="component" value="Unassembled WGS sequence"/>
</dbReference>
<dbReference type="InterPro" id="IPR052184">
    <property type="entry name" value="SDR_enzymes"/>
</dbReference>
<protein>
    <submittedName>
        <fullName evidence="1">Short-chain dehydrogenase</fullName>
    </submittedName>
</protein>
<dbReference type="PANTHER" id="PTHR45458">
    <property type="entry name" value="SHORT-CHAIN DEHYDROGENASE/REDUCTASE SDR"/>
    <property type="match status" value="1"/>
</dbReference>
<dbReference type="PRINTS" id="PR00081">
    <property type="entry name" value="GDHRDH"/>
</dbReference>
<gene>
    <name evidence="1" type="ORF">GCM10011529_22640</name>
</gene>
<dbReference type="RefSeq" id="WP_188763059.1">
    <property type="nucleotide sequence ID" value="NZ_BMJM01000007.1"/>
</dbReference>
<dbReference type="Pfam" id="PF00106">
    <property type="entry name" value="adh_short"/>
    <property type="match status" value="1"/>
</dbReference>
<reference evidence="1" key="2">
    <citation type="submission" date="2020-09" db="EMBL/GenBank/DDBJ databases">
        <authorList>
            <person name="Sun Q."/>
            <person name="Zhou Y."/>
        </authorList>
    </citation>
    <scope>NUCLEOTIDE SEQUENCE</scope>
    <source>
        <strain evidence="1">CGMCC 1.15519</strain>
    </source>
</reference>
<dbReference type="PANTHER" id="PTHR45458:SF1">
    <property type="entry name" value="SHORT CHAIN DEHYDROGENASE"/>
    <property type="match status" value="1"/>
</dbReference>
<dbReference type="SUPFAM" id="SSF51735">
    <property type="entry name" value="NAD(P)-binding Rossmann-fold domains"/>
    <property type="match status" value="1"/>
</dbReference>
<dbReference type="GO" id="GO:0016616">
    <property type="term" value="F:oxidoreductase activity, acting on the CH-OH group of donors, NAD or NADP as acceptor"/>
    <property type="evidence" value="ECO:0007669"/>
    <property type="project" value="TreeGrafter"/>
</dbReference>
<name>A0A917E8Z1_9SPHN</name>
<keyword evidence="2" id="KW-1185">Reference proteome</keyword>
<reference evidence="1" key="1">
    <citation type="journal article" date="2014" name="Int. J. Syst. Evol. Microbiol.">
        <title>Complete genome sequence of Corynebacterium casei LMG S-19264T (=DSM 44701T), isolated from a smear-ripened cheese.</title>
        <authorList>
            <consortium name="US DOE Joint Genome Institute (JGI-PGF)"/>
            <person name="Walter F."/>
            <person name="Albersmeier A."/>
            <person name="Kalinowski J."/>
            <person name="Ruckert C."/>
        </authorList>
    </citation>
    <scope>NUCLEOTIDE SEQUENCE</scope>
    <source>
        <strain evidence="1">CGMCC 1.15519</strain>
    </source>
</reference>
<evidence type="ECO:0000313" key="2">
    <source>
        <dbReference type="Proteomes" id="UP000635071"/>
    </source>
</evidence>
<dbReference type="EMBL" id="BMJM01000007">
    <property type="protein sequence ID" value="GGE15751.1"/>
    <property type="molecule type" value="Genomic_DNA"/>
</dbReference>
<dbReference type="InterPro" id="IPR002347">
    <property type="entry name" value="SDR_fam"/>
</dbReference>
<dbReference type="Gene3D" id="3.40.50.720">
    <property type="entry name" value="NAD(P)-binding Rossmann-like Domain"/>
    <property type="match status" value="1"/>
</dbReference>
<comment type="caution">
    <text evidence="1">The sequence shown here is derived from an EMBL/GenBank/DDBJ whole genome shotgun (WGS) entry which is preliminary data.</text>
</comment>
<dbReference type="NCBIfam" id="NF006035">
    <property type="entry name" value="PRK08177.1"/>
    <property type="match status" value="1"/>
</dbReference>
<dbReference type="InterPro" id="IPR036291">
    <property type="entry name" value="NAD(P)-bd_dom_sf"/>
</dbReference>
<proteinExistence type="predicted"/>